<sequence>MKRLEEHIVDLQCRSIKNNLIFPGIDFQREEQVEEKLKSFLYYELKIDQKIEFGNCHRFGKLGLNGIRLIVARFIYRKDLETVLNRTYHLRGKPFGIKEQFSGEVEARRKKLYPVMKKARQDGKRVNLARDQLYIDGKEFIAEPENSSLNSDSINKHIQQSPPIPPRPGKRASRDSYE</sequence>
<evidence type="ECO:0000313" key="3">
    <source>
        <dbReference type="Proteomes" id="UP000507470"/>
    </source>
</evidence>
<accession>A0A6J8AF78</accession>
<organism evidence="2 3">
    <name type="scientific">Mytilus coruscus</name>
    <name type="common">Sea mussel</name>
    <dbReference type="NCBI Taxonomy" id="42192"/>
    <lineage>
        <taxon>Eukaryota</taxon>
        <taxon>Metazoa</taxon>
        <taxon>Spiralia</taxon>
        <taxon>Lophotrochozoa</taxon>
        <taxon>Mollusca</taxon>
        <taxon>Bivalvia</taxon>
        <taxon>Autobranchia</taxon>
        <taxon>Pteriomorphia</taxon>
        <taxon>Mytilida</taxon>
        <taxon>Mytiloidea</taxon>
        <taxon>Mytilidae</taxon>
        <taxon>Mytilinae</taxon>
        <taxon>Mytilus</taxon>
    </lineage>
</organism>
<name>A0A6J8AF78_MYTCO</name>
<keyword evidence="3" id="KW-1185">Reference proteome</keyword>
<evidence type="ECO:0000313" key="2">
    <source>
        <dbReference type="EMBL" id="CAC5366581.1"/>
    </source>
</evidence>
<dbReference type="EMBL" id="CACVKT020001303">
    <property type="protein sequence ID" value="CAC5366581.1"/>
    <property type="molecule type" value="Genomic_DNA"/>
</dbReference>
<proteinExistence type="predicted"/>
<feature type="region of interest" description="Disordered" evidence="1">
    <location>
        <begin position="146"/>
        <end position="178"/>
    </location>
</feature>
<dbReference type="AlphaFoldDB" id="A0A6J8AF78"/>
<reference evidence="2 3" key="1">
    <citation type="submission" date="2020-06" db="EMBL/GenBank/DDBJ databases">
        <authorList>
            <person name="Li R."/>
            <person name="Bekaert M."/>
        </authorList>
    </citation>
    <scope>NUCLEOTIDE SEQUENCE [LARGE SCALE GENOMIC DNA]</scope>
    <source>
        <strain evidence="3">wild</strain>
    </source>
</reference>
<protein>
    <submittedName>
        <fullName evidence="2">Uncharacterized protein</fullName>
    </submittedName>
</protein>
<evidence type="ECO:0000256" key="1">
    <source>
        <dbReference type="SAM" id="MobiDB-lite"/>
    </source>
</evidence>
<dbReference type="Proteomes" id="UP000507470">
    <property type="component" value="Unassembled WGS sequence"/>
</dbReference>
<gene>
    <name evidence="2" type="ORF">MCOR_6811</name>
</gene>
<dbReference type="OrthoDB" id="5971988at2759"/>
<feature type="compositionally biased region" description="Polar residues" evidence="1">
    <location>
        <begin position="146"/>
        <end position="161"/>
    </location>
</feature>